<sequence>YFILHLLKRHLIFGLTYQSRHDLATWTTELITDTAGRRRLPSSPPPWPRRRKGWRKTKRSGRERKYTLANPPHVGVG</sequence>
<proteinExistence type="predicted"/>
<feature type="non-terminal residue" evidence="2">
    <location>
        <position position="1"/>
    </location>
</feature>
<reference evidence="2 3" key="1">
    <citation type="journal article" date="2023" name="Arcadia Sci">
        <title>De novo assembly of a long-read Amblyomma americanum tick genome.</title>
        <authorList>
            <person name="Chou S."/>
            <person name="Poskanzer K.E."/>
            <person name="Rollins M."/>
            <person name="Thuy-Boun P.S."/>
        </authorList>
    </citation>
    <scope>NUCLEOTIDE SEQUENCE [LARGE SCALE GENOMIC DNA]</scope>
    <source>
        <strain evidence="2">F_SG_1</strain>
        <tissue evidence="2">Salivary glands</tissue>
    </source>
</reference>
<evidence type="ECO:0000313" key="3">
    <source>
        <dbReference type="Proteomes" id="UP001321473"/>
    </source>
</evidence>
<feature type="region of interest" description="Disordered" evidence="1">
    <location>
        <begin position="36"/>
        <end position="77"/>
    </location>
</feature>
<feature type="compositionally biased region" description="Basic residues" evidence="1">
    <location>
        <begin position="48"/>
        <end position="62"/>
    </location>
</feature>
<protein>
    <submittedName>
        <fullName evidence="2">Uncharacterized protein</fullName>
    </submittedName>
</protein>
<accession>A0AAQ4E8G0</accession>
<dbReference type="AlphaFoldDB" id="A0AAQ4E8G0"/>
<comment type="caution">
    <text evidence="2">The sequence shown here is derived from an EMBL/GenBank/DDBJ whole genome shotgun (WGS) entry which is preliminary data.</text>
</comment>
<keyword evidence="3" id="KW-1185">Reference proteome</keyword>
<evidence type="ECO:0000313" key="2">
    <source>
        <dbReference type="EMBL" id="KAK8770944.1"/>
    </source>
</evidence>
<gene>
    <name evidence="2" type="ORF">V5799_025812</name>
</gene>
<dbReference type="EMBL" id="JARKHS020020346">
    <property type="protein sequence ID" value="KAK8770944.1"/>
    <property type="molecule type" value="Genomic_DNA"/>
</dbReference>
<name>A0AAQ4E8G0_AMBAM</name>
<organism evidence="2 3">
    <name type="scientific">Amblyomma americanum</name>
    <name type="common">Lone star tick</name>
    <dbReference type="NCBI Taxonomy" id="6943"/>
    <lineage>
        <taxon>Eukaryota</taxon>
        <taxon>Metazoa</taxon>
        <taxon>Ecdysozoa</taxon>
        <taxon>Arthropoda</taxon>
        <taxon>Chelicerata</taxon>
        <taxon>Arachnida</taxon>
        <taxon>Acari</taxon>
        <taxon>Parasitiformes</taxon>
        <taxon>Ixodida</taxon>
        <taxon>Ixodoidea</taxon>
        <taxon>Ixodidae</taxon>
        <taxon>Amblyomminae</taxon>
        <taxon>Amblyomma</taxon>
    </lineage>
</organism>
<dbReference type="Proteomes" id="UP001321473">
    <property type="component" value="Unassembled WGS sequence"/>
</dbReference>
<evidence type="ECO:0000256" key="1">
    <source>
        <dbReference type="SAM" id="MobiDB-lite"/>
    </source>
</evidence>